<feature type="region of interest" description="Disordered" evidence="1">
    <location>
        <begin position="295"/>
        <end position="320"/>
    </location>
</feature>
<accession>A0A0C3H4L0</accession>
<evidence type="ECO:0008006" key="4">
    <source>
        <dbReference type="Google" id="ProtNLM"/>
    </source>
</evidence>
<evidence type="ECO:0000256" key="1">
    <source>
        <dbReference type="SAM" id="MobiDB-lite"/>
    </source>
</evidence>
<protein>
    <recommendedName>
        <fullName evidence="4">C2H2-type domain-containing protein</fullName>
    </recommendedName>
</protein>
<organism evidence="2 3">
    <name type="scientific">Oidiodendron maius (strain Zn)</name>
    <dbReference type="NCBI Taxonomy" id="913774"/>
    <lineage>
        <taxon>Eukaryota</taxon>
        <taxon>Fungi</taxon>
        <taxon>Dikarya</taxon>
        <taxon>Ascomycota</taxon>
        <taxon>Pezizomycotina</taxon>
        <taxon>Leotiomycetes</taxon>
        <taxon>Leotiomycetes incertae sedis</taxon>
        <taxon>Myxotrichaceae</taxon>
        <taxon>Oidiodendron</taxon>
    </lineage>
</organism>
<feature type="compositionally biased region" description="Polar residues" evidence="1">
    <location>
        <begin position="98"/>
        <end position="118"/>
    </location>
</feature>
<gene>
    <name evidence="2" type="ORF">OIDMADRAFT_146920</name>
</gene>
<reference evidence="2 3" key="1">
    <citation type="submission" date="2014-04" db="EMBL/GenBank/DDBJ databases">
        <authorList>
            <consortium name="DOE Joint Genome Institute"/>
            <person name="Kuo A."/>
            <person name="Martino E."/>
            <person name="Perotto S."/>
            <person name="Kohler A."/>
            <person name="Nagy L.G."/>
            <person name="Floudas D."/>
            <person name="Copeland A."/>
            <person name="Barry K.W."/>
            <person name="Cichocki N."/>
            <person name="Veneault-Fourrey C."/>
            <person name="LaButti K."/>
            <person name="Lindquist E.A."/>
            <person name="Lipzen A."/>
            <person name="Lundell T."/>
            <person name="Morin E."/>
            <person name="Murat C."/>
            <person name="Sun H."/>
            <person name="Tunlid A."/>
            <person name="Henrissat B."/>
            <person name="Grigoriev I.V."/>
            <person name="Hibbett D.S."/>
            <person name="Martin F."/>
            <person name="Nordberg H.P."/>
            <person name="Cantor M.N."/>
            <person name="Hua S.X."/>
        </authorList>
    </citation>
    <scope>NUCLEOTIDE SEQUENCE [LARGE SCALE GENOMIC DNA]</scope>
    <source>
        <strain evidence="2 3">Zn</strain>
    </source>
</reference>
<evidence type="ECO:0000313" key="2">
    <source>
        <dbReference type="EMBL" id="KIM98284.1"/>
    </source>
</evidence>
<keyword evidence="3" id="KW-1185">Reference proteome</keyword>
<feature type="region of interest" description="Disordered" evidence="1">
    <location>
        <begin position="676"/>
        <end position="740"/>
    </location>
</feature>
<dbReference type="InParanoid" id="A0A0C3H4L0"/>
<feature type="region of interest" description="Disordered" evidence="1">
    <location>
        <begin position="629"/>
        <end position="660"/>
    </location>
</feature>
<reference evidence="3" key="2">
    <citation type="submission" date="2015-01" db="EMBL/GenBank/DDBJ databases">
        <title>Evolutionary Origins and Diversification of the Mycorrhizal Mutualists.</title>
        <authorList>
            <consortium name="DOE Joint Genome Institute"/>
            <consortium name="Mycorrhizal Genomics Consortium"/>
            <person name="Kohler A."/>
            <person name="Kuo A."/>
            <person name="Nagy L.G."/>
            <person name="Floudas D."/>
            <person name="Copeland A."/>
            <person name="Barry K.W."/>
            <person name="Cichocki N."/>
            <person name="Veneault-Fourrey C."/>
            <person name="LaButti K."/>
            <person name="Lindquist E.A."/>
            <person name="Lipzen A."/>
            <person name="Lundell T."/>
            <person name="Morin E."/>
            <person name="Murat C."/>
            <person name="Riley R."/>
            <person name="Ohm R."/>
            <person name="Sun H."/>
            <person name="Tunlid A."/>
            <person name="Henrissat B."/>
            <person name="Grigoriev I.V."/>
            <person name="Hibbett D.S."/>
            <person name="Martin F."/>
        </authorList>
    </citation>
    <scope>NUCLEOTIDE SEQUENCE [LARGE SCALE GENOMIC DNA]</scope>
    <source>
        <strain evidence="3">Zn</strain>
    </source>
</reference>
<evidence type="ECO:0000313" key="3">
    <source>
        <dbReference type="Proteomes" id="UP000054321"/>
    </source>
</evidence>
<feature type="compositionally biased region" description="Low complexity" evidence="1">
    <location>
        <begin position="651"/>
        <end position="660"/>
    </location>
</feature>
<feature type="compositionally biased region" description="Low complexity" evidence="1">
    <location>
        <begin position="697"/>
        <end position="711"/>
    </location>
</feature>
<feature type="compositionally biased region" description="Basic residues" evidence="1">
    <location>
        <begin position="139"/>
        <end position="148"/>
    </location>
</feature>
<dbReference type="OrthoDB" id="5382659at2759"/>
<dbReference type="PANTHER" id="PTHR38166:SF1">
    <property type="entry name" value="C2H2-TYPE DOMAIN-CONTAINING PROTEIN"/>
    <property type="match status" value="1"/>
</dbReference>
<feature type="region of interest" description="Disordered" evidence="1">
    <location>
        <begin position="53"/>
        <end position="148"/>
    </location>
</feature>
<name>A0A0C3H4L0_OIDMZ</name>
<feature type="region of interest" description="Disordered" evidence="1">
    <location>
        <begin position="209"/>
        <end position="238"/>
    </location>
</feature>
<feature type="compositionally biased region" description="Polar residues" evidence="1">
    <location>
        <begin position="676"/>
        <end position="695"/>
    </location>
</feature>
<dbReference type="EMBL" id="KN832880">
    <property type="protein sequence ID" value="KIM98284.1"/>
    <property type="molecule type" value="Genomic_DNA"/>
</dbReference>
<dbReference type="HOGENOM" id="CLU_342913_0_0_1"/>
<proteinExistence type="predicted"/>
<dbReference type="PANTHER" id="PTHR38166">
    <property type="entry name" value="C2H2-TYPE DOMAIN-CONTAINING PROTEIN-RELATED"/>
    <property type="match status" value="1"/>
</dbReference>
<feature type="compositionally biased region" description="Acidic residues" evidence="1">
    <location>
        <begin position="297"/>
        <end position="313"/>
    </location>
</feature>
<sequence length="826" mass="93540">MDRVRDYLDRLEIQDPRHELAKNPTVVPSDWDRNRFRPVVRRLNRTEMTSRVFLGRGPPSRTLPLPTALRRDPLARGPFNFPPDTESSALSRENSSSTYSSVFSEGGRSTSTAPSSYKDTPEEFEDHAPTIHVVGQPRPPRRFGRVRGVGRARRLTGGQFSGADALFEEDVVIKESREVIITKPNPQRASLDEREVPYERGQCIIHDLKEEERHQRQEKQRKGRLHEAEKAEELEKERQADAAMHEWLMEFHSISHTTDTSSKSGPDTNQAAGSPTAQMIEACSRKLSKIFSQTDSDISEDATDWEEDSDDDSVLPHDHEEELELESSLVQNYLMPMKLQVIERLMANFLNIFNDCWSVGIRQLGSASDGSNQSTASTTSESRSSSQSSSRAWGGKRSRSDDREDDETGDRPGRRRKQLGKLPAVQEVEVDVKRQFACPFRKRNPWKYSVQEWPRCALKPQKTIARLKAHLYQYHPLHQCLRCKAVFDSEELLDAHTVAEERCNLNAEEPVDGVTRKMKDQLQCRKKLHPGQTDAEKWEAIYKVLFPDEVVPDPYFEPVPDHNVQGQRRQSPDSVSLSEYESYLRRVLPHFVRNDLEEALSSELEPIETQLQSRMMEIVQEATNKALHSFRNMRRSDSQVRSTSELDTDLTATSSAHQHTSTEIFFELPPPVNFSGNENYLAQPKSRNNSSSDSGYASRPSLSNSSNSASSDRIEREVAFSSDVDEEPPQSGPENTAPFNFSQLCDLGEVVDSGALCSMDLPGDIYQPENTRTAASVPAPPSIHTSTQNQQINDNLFLGDIWFENTESGEMADLDLIPAWMFGSET</sequence>
<feature type="compositionally biased region" description="Low complexity" evidence="1">
    <location>
        <begin position="87"/>
        <end position="97"/>
    </location>
</feature>
<dbReference type="STRING" id="913774.A0A0C3H4L0"/>
<feature type="region of interest" description="Disordered" evidence="1">
    <location>
        <begin position="256"/>
        <end position="276"/>
    </location>
</feature>
<dbReference type="Proteomes" id="UP000054321">
    <property type="component" value="Unassembled WGS sequence"/>
</dbReference>
<feature type="compositionally biased region" description="Low complexity" evidence="1">
    <location>
        <begin position="373"/>
        <end position="392"/>
    </location>
</feature>
<dbReference type="AlphaFoldDB" id="A0A0C3H4L0"/>
<feature type="region of interest" description="Disordered" evidence="1">
    <location>
        <begin position="366"/>
        <end position="422"/>
    </location>
</feature>